<dbReference type="Proteomes" id="UP000570514">
    <property type="component" value="Unassembled WGS sequence"/>
</dbReference>
<dbReference type="SMART" id="SM00448">
    <property type="entry name" value="REC"/>
    <property type="match status" value="1"/>
</dbReference>
<dbReference type="RefSeq" id="WP_208414845.1">
    <property type="nucleotide sequence ID" value="NZ_BAAADC010000001.1"/>
</dbReference>
<evidence type="ECO:0000256" key="5">
    <source>
        <dbReference type="HAMAP-Rule" id="MF_00099"/>
    </source>
</evidence>
<dbReference type="PIRSF" id="PIRSF000876">
    <property type="entry name" value="RR_chemtxs_CheB"/>
    <property type="match status" value="1"/>
</dbReference>
<protein>
    <recommendedName>
        <fullName evidence="5">Protein-glutamate methylesterase/protein-glutamine glutaminase</fullName>
        <ecNumber evidence="5">3.1.1.61</ecNumber>
        <ecNumber evidence="5">3.5.1.44</ecNumber>
    </recommendedName>
</protein>
<comment type="catalytic activity">
    <reaction evidence="5">
        <text>L-glutaminyl-[protein] + H2O = L-glutamyl-[protein] + NH4(+)</text>
        <dbReference type="Rhea" id="RHEA:16441"/>
        <dbReference type="Rhea" id="RHEA-COMP:10207"/>
        <dbReference type="Rhea" id="RHEA-COMP:10208"/>
        <dbReference type="ChEBI" id="CHEBI:15377"/>
        <dbReference type="ChEBI" id="CHEBI:28938"/>
        <dbReference type="ChEBI" id="CHEBI:29973"/>
        <dbReference type="ChEBI" id="CHEBI:30011"/>
        <dbReference type="EC" id="3.5.1.44"/>
    </reaction>
</comment>
<evidence type="ECO:0000313" key="11">
    <source>
        <dbReference type="EMBL" id="NIK89629.1"/>
    </source>
</evidence>
<evidence type="ECO:0000313" key="12">
    <source>
        <dbReference type="Proteomes" id="UP000570514"/>
    </source>
</evidence>
<name>A0A846N297_9PROT</name>
<dbReference type="EC" id="3.1.1.61" evidence="5"/>
<comment type="caution">
    <text evidence="11">The sequence shown here is derived from an EMBL/GenBank/DDBJ whole genome shotgun (WGS) entry which is preliminary data.</text>
</comment>
<feature type="active site" evidence="5 6">
    <location>
        <position position="182"/>
    </location>
</feature>
<evidence type="ECO:0000256" key="8">
    <source>
        <dbReference type="SAM" id="MobiDB-lite"/>
    </source>
</evidence>
<dbReference type="Pfam" id="PF01339">
    <property type="entry name" value="CheB_methylest"/>
    <property type="match status" value="1"/>
</dbReference>
<evidence type="ECO:0000256" key="3">
    <source>
        <dbReference type="ARBA" id="ARBA00022801"/>
    </source>
</evidence>
<evidence type="ECO:0000256" key="1">
    <source>
        <dbReference type="ARBA" id="ARBA00022490"/>
    </source>
</evidence>
<dbReference type="HAMAP" id="MF_00099">
    <property type="entry name" value="CheB_chemtxs"/>
    <property type="match status" value="1"/>
</dbReference>
<dbReference type="NCBIfam" id="NF009206">
    <property type="entry name" value="PRK12555.1"/>
    <property type="match status" value="1"/>
</dbReference>
<dbReference type="Pfam" id="PF00072">
    <property type="entry name" value="Response_reg"/>
    <property type="match status" value="1"/>
</dbReference>
<dbReference type="AlphaFoldDB" id="A0A846N297"/>
<dbReference type="InterPro" id="IPR008248">
    <property type="entry name" value="CheB-like"/>
</dbReference>
<dbReference type="EMBL" id="JAASRM010000001">
    <property type="protein sequence ID" value="NIK89629.1"/>
    <property type="molecule type" value="Genomic_DNA"/>
</dbReference>
<dbReference type="GO" id="GO:0000156">
    <property type="term" value="F:phosphorelay response regulator activity"/>
    <property type="evidence" value="ECO:0007669"/>
    <property type="project" value="InterPro"/>
</dbReference>
<keyword evidence="12" id="KW-1185">Reference proteome</keyword>
<evidence type="ECO:0000256" key="2">
    <source>
        <dbReference type="ARBA" id="ARBA00022500"/>
    </source>
</evidence>
<dbReference type="Gene3D" id="3.40.50.2300">
    <property type="match status" value="1"/>
</dbReference>
<feature type="active site" evidence="5 6">
    <location>
        <position position="304"/>
    </location>
</feature>
<keyword evidence="1 5" id="KW-0963">Cytoplasm</keyword>
<sequence>MRDEKIKVLIVDDSATVRQGLAAVLESDPQIAVIGTASDPFVAARKLTELVPDVITLDVEMPRMDGLTFLKKLMSQHPIPVVMCSSLVESGSQTLQQALECGAVDVIVKPAMGVAAHLAEARIQICDTVKAAAHARLKDRPRKSPPPPIEPSKKLSADVMLPPPSTRALAKTTAKIVCIGASTGGTESLRDVLEALPASAPGIVVVQHMPEHFTTSFAKRLNDLCAVDVKEAEDGDAVLQGRVLIAPGNRHVLLKRCGARYEVEVKDGPLVSRHRPSVDVLFRSAAAYAGSNAVGVIMTGMGDDGARGLQEMKQSGAITIAQDEATSVVFGMPKEAIARGCVDRIVPLHSIAQEILKAAARPVHAT</sequence>
<comment type="function">
    <text evidence="5">Involved in chemotaxis. Part of a chemotaxis signal transduction system that modulates chemotaxis in response to various stimuli. Catalyzes the demethylation of specific methylglutamate residues introduced into the chemoreceptors (methyl-accepting chemotaxis proteins or MCP) by CheR. Also mediates the irreversible deamidation of specific glutamine residues to glutamic acid.</text>
</comment>
<dbReference type="NCBIfam" id="NF001965">
    <property type="entry name" value="PRK00742.1"/>
    <property type="match status" value="1"/>
</dbReference>
<dbReference type="InterPro" id="IPR001789">
    <property type="entry name" value="Sig_transdc_resp-reg_receiver"/>
</dbReference>
<comment type="subcellular location">
    <subcellularLocation>
        <location evidence="5">Cytoplasm</location>
    </subcellularLocation>
</comment>
<dbReference type="GO" id="GO:0050568">
    <property type="term" value="F:protein-glutamine glutaminase activity"/>
    <property type="evidence" value="ECO:0007669"/>
    <property type="project" value="UniProtKB-UniRule"/>
</dbReference>
<dbReference type="CDD" id="cd16432">
    <property type="entry name" value="CheB_Rec"/>
    <property type="match status" value="1"/>
</dbReference>
<dbReference type="PROSITE" id="PS50122">
    <property type="entry name" value="CHEB"/>
    <property type="match status" value="1"/>
</dbReference>
<dbReference type="PANTHER" id="PTHR42872:SF6">
    <property type="entry name" value="PROTEIN-GLUTAMATE METHYLESTERASE_PROTEIN-GLUTAMINE GLUTAMINASE"/>
    <property type="match status" value="1"/>
</dbReference>
<dbReference type="PROSITE" id="PS50110">
    <property type="entry name" value="RESPONSE_REGULATORY"/>
    <property type="match status" value="1"/>
</dbReference>
<dbReference type="Gene3D" id="3.40.50.180">
    <property type="entry name" value="Methylesterase CheB, C-terminal domain"/>
    <property type="match status" value="1"/>
</dbReference>
<dbReference type="InterPro" id="IPR035909">
    <property type="entry name" value="CheB_C"/>
</dbReference>
<dbReference type="InterPro" id="IPR011006">
    <property type="entry name" value="CheY-like_superfamily"/>
</dbReference>
<proteinExistence type="inferred from homology"/>
<evidence type="ECO:0000259" key="9">
    <source>
        <dbReference type="PROSITE" id="PS50110"/>
    </source>
</evidence>
<gene>
    <name evidence="5" type="primary">cheB</name>
    <name evidence="11" type="ORF">FHS83_002947</name>
</gene>
<evidence type="ECO:0000256" key="6">
    <source>
        <dbReference type="PROSITE-ProRule" id="PRU00050"/>
    </source>
</evidence>
<comment type="PTM">
    <text evidence="5">Phosphorylated by CheA. Phosphorylation of the N-terminal regulatory domain activates the methylesterase activity.</text>
</comment>
<dbReference type="PANTHER" id="PTHR42872">
    <property type="entry name" value="PROTEIN-GLUTAMATE METHYLESTERASE/PROTEIN-GLUTAMINE GLUTAMINASE"/>
    <property type="match status" value="1"/>
</dbReference>
<keyword evidence="2 5" id="KW-0145">Chemotaxis</keyword>
<dbReference type="InterPro" id="IPR000673">
    <property type="entry name" value="Sig_transdc_resp-reg_Me-estase"/>
</dbReference>
<keyword evidence="5 7" id="KW-0597">Phosphoprotein</keyword>
<feature type="domain" description="Response regulatory" evidence="9">
    <location>
        <begin position="7"/>
        <end position="124"/>
    </location>
</feature>
<comment type="domain">
    <text evidence="5">Contains a C-terminal catalytic domain, and an N-terminal region which modulates catalytic activity.</text>
</comment>
<dbReference type="SUPFAM" id="SSF52738">
    <property type="entry name" value="Methylesterase CheB, C-terminal domain"/>
    <property type="match status" value="1"/>
</dbReference>
<dbReference type="GO" id="GO:0005737">
    <property type="term" value="C:cytoplasm"/>
    <property type="evidence" value="ECO:0007669"/>
    <property type="project" value="UniProtKB-SubCell"/>
</dbReference>
<dbReference type="GO" id="GO:0006935">
    <property type="term" value="P:chemotaxis"/>
    <property type="evidence" value="ECO:0007669"/>
    <property type="project" value="UniProtKB-UniRule"/>
</dbReference>
<evidence type="ECO:0000259" key="10">
    <source>
        <dbReference type="PROSITE" id="PS50122"/>
    </source>
</evidence>
<accession>A0A846N297</accession>
<comment type="catalytic activity">
    <reaction evidence="4 5">
        <text>[protein]-L-glutamate 5-O-methyl ester + H2O = L-glutamyl-[protein] + methanol + H(+)</text>
        <dbReference type="Rhea" id="RHEA:23236"/>
        <dbReference type="Rhea" id="RHEA-COMP:10208"/>
        <dbReference type="Rhea" id="RHEA-COMP:10311"/>
        <dbReference type="ChEBI" id="CHEBI:15377"/>
        <dbReference type="ChEBI" id="CHEBI:15378"/>
        <dbReference type="ChEBI" id="CHEBI:17790"/>
        <dbReference type="ChEBI" id="CHEBI:29973"/>
        <dbReference type="ChEBI" id="CHEBI:82795"/>
        <dbReference type="EC" id="3.1.1.61"/>
    </reaction>
</comment>
<dbReference type="SUPFAM" id="SSF52172">
    <property type="entry name" value="CheY-like"/>
    <property type="match status" value="1"/>
</dbReference>
<evidence type="ECO:0000256" key="7">
    <source>
        <dbReference type="PROSITE-ProRule" id="PRU00169"/>
    </source>
</evidence>
<evidence type="ECO:0000256" key="4">
    <source>
        <dbReference type="ARBA" id="ARBA00048267"/>
    </source>
</evidence>
<dbReference type="EC" id="3.5.1.44" evidence="5"/>
<comment type="similarity">
    <text evidence="5">Belongs to the CheB family.</text>
</comment>
<dbReference type="CDD" id="cd17541">
    <property type="entry name" value="REC_CheB-like"/>
    <property type="match status" value="1"/>
</dbReference>
<organism evidence="11 12">
    <name type="scientific">Rhizomicrobium palustre</name>
    <dbReference type="NCBI Taxonomy" id="189966"/>
    <lineage>
        <taxon>Bacteria</taxon>
        <taxon>Pseudomonadati</taxon>
        <taxon>Pseudomonadota</taxon>
        <taxon>Alphaproteobacteria</taxon>
        <taxon>Micropepsales</taxon>
        <taxon>Micropepsaceae</taxon>
        <taxon>Rhizomicrobium</taxon>
    </lineage>
</organism>
<reference evidence="11 12" key="1">
    <citation type="submission" date="2020-03" db="EMBL/GenBank/DDBJ databases">
        <title>Genomic Encyclopedia of Type Strains, Phase IV (KMG-IV): sequencing the most valuable type-strain genomes for metagenomic binning, comparative biology and taxonomic classification.</title>
        <authorList>
            <person name="Goeker M."/>
        </authorList>
    </citation>
    <scope>NUCLEOTIDE SEQUENCE [LARGE SCALE GENOMIC DNA]</scope>
    <source>
        <strain evidence="11 12">DSM 19867</strain>
    </source>
</reference>
<feature type="modified residue" description="4-aspartylphosphate" evidence="5 7">
    <location>
        <position position="58"/>
    </location>
</feature>
<feature type="active site" evidence="5 6">
    <location>
        <position position="208"/>
    </location>
</feature>
<feature type="region of interest" description="Disordered" evidence="8">
    <location>
        <begin position="136"/>
        <end position="161"/>
    </location>
</feature>
<dbReference type="GO" id="GO:0008984">
    <property type="term" value="F:protein-glutamate methylesterase activity"/>
    <property type="evidence" value="ECO:0007669"/>
    <property type="project" value="UniProtKB-UniRule"/>
</dbReference>
<feature type="domain" description="CheB-type methylesterase" evidence="10">
    <location>
        <begin position="170"/>
        <end position="362"/>
    </location>
</feature>
<keyword evidence="3 5" id="KW-0378">Hydrolase</keyword>